<dbReference type="GO" id="GO:0005634">
    <property type="term" value="C:nucleus"/>
    <property type="evidence" value="ECO:0007669"/>
    <property type="project" value="UniProtKB-SubCell"/>
</dbReference>
<dbReference type="GO" id="GO:0000981">
    <property type="term" value="F:DNA-binding transcription factor activity, RNA polymerase II-specific"/>
    <property type="evidence" value="ECO:0007669"/>
    <property type="project" value="TreeGrafter"/>
</dbReference>
<dbReference type="GO" id="GO:0000978">
    <property type="term" value="F:RNA polymerase II cis-regulatory region sequence-specific DNA binding"/>
    <property type="evidence" value="ECO:0007669"/>
    <property type="project" value="TreeGrafter"/>
</dbReference>
<dbReference type="WBParaSite" id="ACRNAN_scaffold1967.g12939.t1">
    <property type="protein sequence ID" value="ACRNAN_scaffold1967.g12939.t1"/>
    <property type="gene ID" value="ACRNAN_scaffold1967.g12939"/>
</dbReference>
<name>A0A914D676_9BILA</name>
<feature type="transmembrane region" description="Helical" evidence="7">
    <location>
        <begin position="70"/>
        <end position="89"/>
    </location>
</feature>
<evidence type="ECO:0000313" key="9">
    <source>
        <dbReference type="WBParaSite" id="ACRNAN_scaffold1967.g12939.t1"/>
    </source>
</evidence>
<feature type="region of interest" description="Disordered" evidence="6">
    <location>
        <begin position="20"/>
        <end position="63"/>
    </location>
</feature>
<keyword evidence="7" id="KW-0472">Membrane</keyword>
<proteinExistence type="predicted"/>
<keyword evidence="3" id="KW-0238">DNA-binding</keyword>
<reference evidence="9" key="1">
    <citation type="submission" date="2022-11" db="UniProtKB">
        <authorList>
            <consortium name="WormBaseParasite"/>
        </authorList>
    </citation>
    <scope>IDENTIFICATION</scope>
</reference>
<feature type="transmembrane region" description="Helical" evidence="7">
    <location>
        <begin position="326"/>
        <end position="347"/>
    </location>
</feature>
<protein>
    <submittedName>
        <fullName evidence="9">Uncharacterized protein</fullName>
    </submittedName>
</protein>
<keyword evidence="2" id="KW-0805">Transcription regulation</keyword>
<dbReference type="AlphaFoldDB" id="A0A914D676"/>
<feature type="compositionally biased region" description="Low complexity" evidence="6">
    <location>
        <begin position="38"/>
        <end position="56"/>
    </location>
</feature>
<keyword evidence="7" id="KW-0812">Transmembrane</keyword>
<evidence type="ECO:0000256" key="6">
    <source>
        <dbReference type="SAM" id="MobiDB-lite"/>
    </source>
</evidence>
<feature type="transmembrane region" description="Helical" evidence="7">
    <location>
        <begin position="149"/>
        <end position="167"/>
    </location>
</feature>
<evidence type="ECO:0000313" key="8">
    <source>
        <dbReference type="Proteomes" id="UP000887540"/>
    </source>
</evidence>
<sequence length="712" mass="80507">ENETLRAALRAAGIETVDLSRVKHEPQNGHHLRIRDGSTSPHSSTSSNASTTSNNSRSKKPRQMLNQSRVTLCVFMCVMVAFNPVAFFLSSGSAGQANAQAMAHQPDHPISINEHHQHTAHRTLMANSDPFDTDDKSAWYQAAMIRHGFIWLLNAFIVVYVLTRLLVYGEPVADKRSPSWNSFLATKKYASFAISAGNYKEAQRQLYDSLQILHRAVPHTGGFDELMSVIWQIIRHILNGLWIGRWFARMRRSASQPVPVVCKSHATTALVYHQLHQLHLIGVDGIDSGNLCGLNLALSAVNLAESAGISNDGITHKQRADIYINAALRVKLSLPKFLGTILFAYFLRRARRHVRKAINTEGGDLHSIQWIFHPLANKFFSDRELLKSVLQNGKQLTNFPFSNNYSSPKPLDRLICSFKMHLLTLLISKLQSTTSDGSVADFIEISHLLLNISTSDAPSKVVSEDSSMNEWDTVAAGQGDELCTWWTHLITCGLYWKYGDNTRSQKHYSLVRKCPAKLLNNDLALSAGLGFCTRKMCHDDKAKKDFADMAWVHTFKSYGHLKKSMLPHPGKTSTLAVALHKSMELITFEWLLVSLLDIWQSTLTDRPYWEQNAPSPMRRLYHDVFTRYRNIAGEEEANKIATFKLFGRVLNGANPLTTWQMLKKQNVDLQNKTPTKVPPSKNPDYLGDYHYNLEVFQRIQRDLSNMCNIRRT</sequence>
<keyword evidence="4" id="KW-0804">Transcription</keyword>
<evidence type="ECO:0000256" key="4">
    <source>
        <dbReference type="ARBA" id="ARBA00023163"/>
    </source>
</evidence>
<evidence type="ECO:0000256" key="7">
    <source>
        <dbReference type="SAM" id="Phobius"/>
    </source>
</evidence>
<evidence type="ECO:0000256" key="3">
    <source>
        <dbReference type="ARBA" id="ARBA00023125"/>
    </source>
</evidence>
<evidence type="ECO:0000256" key="2">
    <source>
        <dbReference type="ARBA" id="ARBA00023015"/>
    </source>
</evidence>
<evidence type="ECO:0000256" key="1">
    <source>
        <dbReference type="ARBA" id="ARBA00004123"/>
    </source>
</evidence>
<evidence type="ECO:0000256" key="5">
    <source>
        <dbReference type="ARBA" id="ARBA00023242"/>
    </source>
</evidence>
<keyword evidence="7" id="KW-1133">Transmembrane helix</keyword>
<organism evidence="8 9">
    <name type="scientific">Acrobeloides nanus</name>
    <dbReference type="NCBI Taxonomy" id="290746"/>
    <lineage>
        <taxon>Eukaryota</taxon>
        <taxon>Metazoa</taxon>
        <taxon>Ecdysozoa</taxon>
        <taxon>Nematoda</taxon>
        <taxon>Chromadorea</taxon>
        <taxon>Rhabditida</taxon>
        <taxon>Tylenchina</taxon>
        <taxon>Cephalobomorpha</taxon>
        <taxon>Cephaloboidea</taxon>
        <taxon>Cephalobidae</taxon>
        <taxon>Acrobeloides</taxon>
    </lineage>
</organism>
<dbReference type="Proteomes" id="UP000887540">
    <property type="component" value="Unplaced"/>
</dbReference>
<dbReference type="PANTHER" id="PTHR46062:SF1">
    <property type="entry name" value="LP12374P"/>
    <property type="match status" value="1"/>
</dbReference>
<accession>A0A914D676</accession>
<keyword evidence="8" id="KW-1185">Reference proteome</keyword>
<dbReference type="PANTHER" id="PTHR46062">
    <property type="entry name" value="STEROL REGULATORY ELEMENT-BINDING PROTEIN"/>
    <property type="match status" value="1"/>
</dbReference>
<comment type="subcellular location">
    <subcellularLocation>
        <location evidence="1">Nucleus</location>
    </subcellularLocation>
</comment>
<keyword evidence="5" id="KW-0539">Nucleus</keyword>